<evidence type="ECO:0000313" key="3">
    <source>
        <dbReference type="Proteomes" id="UP001189429"/>
    </source>
</evidence>
<keyword evidence="3" id="KW-1185">Reference proteome</keyword>
<feature type="compositionally biased region" description="Acidic residues" evidence="1">
    <location>
        <begin position="44"/>
        <end position="65"/>
    </location>
</feature>
<evidence type="ECO:0000256" key="1">
    <source>
        <dbReference type="SAM" id="MobiDB-lite"/>
    </source>
</evidence>
<comment type="caution">
    <text evidence="2">The sequence shown here is derived from an EMBL/GenBank/DDBJ whole genome shotgun (WGS) entry which is preliminary data.</text>
</comment>
<feature type="compositionally biased region" description="Low complexity" evidence="1">
    <location>
        <begin position="16"/>
        <end position="43"/>
    </location>
</feature>
<organism evidence="2 3">
    <name type="scientific">Prorocentrum cordatum</name>
    <dbReference type="NCBI Taxonomy" id="2364126"/>
    <lineage>
        <taxon>Eukaryota</taxon>
        <taxon>Sar</taxon>
        <taxon>Alveolata</taxon>
        <taxon>Dinophyceae</taxon>
        <taxon>Prorocentrales</taxon>
        <taxon>Prorocentraceae</taxon>
        <taxon>Prorocentrum</taxon>
    </lineage>
</organism>
<protein>
    <recommendedName>
        <fullName evidence="4">Replication-associated protein</fullName>
    </recommendedName>
</protein>
<dbReference type="Proteomes" id="UP001189429">
    <property type="component" value="Unassembled WGS sequence"/>
</dbReference>
<dbReference type="EMBL" id="CAUYUJ010009706">
    <property type="protein sequence ID" value="CAK0827484.1"/>
    <property type="molecule type" value="Genomic_DNA"/>
</dbReference>
<dbReference type="Gene3D" id="3.40.50.300">
    <property type="entry name" value="P-loop containing nucleotide triphosphate hydrolases"/>
    <property type="match status" value="1"/>
</dbReference>
<name>A0ABN9S6T8_9DINO</name>
<sequence>MEVPAADSNVRNADVPPEAAAEQPAAAAGGSGDADAVSSNSSSSEEEDDVAMSEAEGDSSADEDEGAAHTSARGRCGQFVWPCPREYPSQLDEREAEPKLIESRAPRRRRRKWLKPEDMSKQEVGNAFKKACKKLGQGPNLEKVHVFSEPHKRWKKGTVAREKHMHIVFKFKEPFAHQRLQRELSQQHGIRGHFSFNLTGCADYLGYCLIESRKKLLADIDRDPWSWPPIPVERLLKLAENPSAQMEGRLGVSKPGRKRSLLTFSEITDAFVEANVVTEKGAWALAKQRKVDGDVTLYNTLGKENVRKLIGKVRQAWNPEQISEGTLVQSPEFDLGRFIPVGSVGPGVSRWAAGGWKSTALVLRGPGGLGKTEFACALMHMVAPAKAFHFLNKTDRLRDVDFFPGQGVVIDEMCLWERDIDDVKALVDVKKLRDVSCRNRDGAIPQGTPRIFTTNWSWWDFWPPAVALPAHAAPISRRVEWVEVAEDLRAGVALPPDGPDVPSRPEGGPVLPVSQP</sequence>
<dbReference type="SUPFAM" id="SSF52540">
    <property type="entry name" value="P-loop containing nucleoside triphosphate hydrolases"/>
    <property type="match status" value="1"/>
</dbReference>
<feature type="region of interest" description="Disordered" evidence="1">
    <location>
        <begin position="492"/>
        <end position="516"/>
    </location>
</feature>
<evidence type="ECO:0000313" key="2">
    <source>
        <dbReference type="EMBL" id="CAK0827484.1"/>
    </source>
</evidence>
<feature type="region of interest" description="Disordered" evidence="1">
    <location>
        <begin position="1"/>
        <end position="73"/>
    </location>
</feature>
<proteinExistence type="predicted"/>
<feature type="non-terminal residue" evidence="2">
    <location>
        <position position="516"/>
    </location>
</feature>
<reference evidence="2" key="1">
    <citation type="submission" date="2023-10" db="EMBL/GenBank/DDBJ databases">
        <authorList>
            <person name="Chen Y."/>
            <person name="Shah S."/>
            <person name="Dougan E. K."/>
            <person name="Thang M."/>
            <person name="Chan C."/>
        </authorList>
    </citation>
    <scope>NUCLEOTIDE SEQUENCE [LARGE SCALE GENOMIC DNA]</scope>
</reference>
<dbReference type="InterPro" id="IPR027417">
    <property type="entry name" value="P-loop_NTPase"/>
</dbReference>
<evidence type="ECO:0008006" key="4">
    <source>
        <dbReference type="Google" id="ProtNLM"/>
    </source>
</evidence>
<accession>A0ABN9S6T8</accession>
<gene>
    <name evidence="2" type="ORF">PCOR1329_LOCUS27009</name>
</gene>